<protein>
    <submittedName>
        <fullName evidence="2">PTS sugar transporter subunit IIA</fullName>
    </submittedName>
</protein>
<dbReference type="PROSITE" id="PS00372">
    <property type="entry name" value="PTS_EIIA_TYPE_2_HIS"/>
    <property type="match status" value="1"/>
</dbReference>
<evidence type="ECO:0000313" key="3">
    <source>
        <dbReference type="Proteomes" id="UP000693952"/>
    </source>
</evidence>
<dbReference type="SUPFAM" id="SSF55804">
    <property type="entry name" value="Phoshotransferase/anion transport protein"/>
    <property type="match status" value="1"/>
</dbReference>
<keyword evidence="2" id="KW-0813">Transport</keyword>
<keyword evidence="3" id="KW-1185">Reference proteome</keyword>
<feature type="domain" description="PTS EIIA type-2" evidence="1">
    <location>
        <begin position="6"/>
        <end position="149"/>
    </location>
</feature>
<dbReference type="Gene3D" id="3.40.930.10">
    <property type="entry name" value="Mannitol-specific EII, Chain A"/>
    <property type="match status" value="1"/>
</dbReference>
<dbReference type="EMBL" id="CP077074">
    <property type="protein sequence ID" value="QXH38842.1"/>
    <property type="molecule type" value="Genomic_DNA"/>
</dbReference>
<dbReference type="RefSeq" id="WP_022639380.1">
    <property type="nucleotide sequence ID" value="NZ_CP027706.1"/>
</dbReference>
<dbReference type="PANTHER" id="PTHR47738:SF1">
    <property type="entry name" value="NITROGEN REGULATORY PROTEIN"/>
    <property type="match status" value="1"/>
</dbReference>
<dbReference type="InterPro" id="IPR051541">
    <property type="entry name" value="PTS_SugarTrans_NitroReg"/>
</dbReference>
<name>A0ABX8MHT6_9PSED</name>
<proteinExistence type="predicted"/>
<evidence type="ECO:0000259" key="1">
    <source>
        <dbReference type="PROSITE" id="PS51094"/>
    </source>
</evidence>
<accession>A0ABX8MHT6</accession>
<dbReference type="Pfam" id="PF00359">
    <property type="entry name" value="PTS_EIIA_2"/>
    <property type="match status" value="1"/>
</dbReference>
<dbReference type="PANTHER" id="PTHR47738">
    <property type="entry name" value="PTS SYSTEM FRUCTOSE-LIKE EIIA COMPONENT-RELATED"/>
    <property type="match status" value="1"/>
</dbReference>
<sequence length="149" mass="16832">MGNLAMHLQEEDILLAVNPSNKHRLFQQIGQHMQHTWQLPGDWVAASLARREEAGSTAIGAGVALPHARLEELDAIHVLYLRPQAPMAFAAPDQQPVRDILVLLVPAPAEQSHLDLLAETARLFADQRFRQALHDCREARQVKQLFDRW</sequence>
<dbReference type="InterPro" id="IPR002178">
    <property type="entry name" value="PTS_EIIA_type-2_dom"/>
</dbReference>
<dbReference type="PROSITE" id="PS51094">
    <property type="entry name" value="PTS_EIIA_TYPE_2"/>
    <property type="match status" value="1"/>
</dbReference>
<dbReference type="Proteomes" id="UP000693952">
    <property type="component" value="Chromosome"/>
</dbReference>
<keyword evidence="2" id="KW-0762">Sugar transport</keyword>
<gene>
    <name evidence="2" type="ORF">KSS89_21625</name>
</gene>
<evidence type="ECO:0000313" key="2">
    <source>
        <dbReference type="EMBL" id="QXH38842.1"/>
    </source>
</evidence>
<dbReference type="InterPro" id="IPR016152">
    <property type="entry name" value="PTrfase/Anion_transptr"/>
</dbReference>
<reference evidence="2" key="1">
    <citation type="submission" date="2021-06" db="EMBL/GenBank/DDBJ databases">
        <title>Updating the genus Pseudomonas: Description of 43 new species and partition of the Pseudomonas putida group.</title>
        <authorList>
            <person name="Girard L."/>
            <person name="Lood C."/>
            <person name="Vandamme P."/>
            <person name="Rokni-Zadeh H."/>
            <person name="van Noort V."/>
            <person name="Hofte M."/>
            <person name="Lavigne R."/>
            <person name="De Mot R."/>
        </authorList>
    </citation>
    <scope>NUCLEOTIDE SEQUENCE</scope>
    <source>
        <strain evidence="2">CMR12a</strain>
    </source>
</reference>
<dbReference type="CDD" id="cd00211">
    <property type="entry name" value="PTS_IIA_fru"/>
    <property type="match status" value="1"/>
</dbReference>
<organism evidence="2 3">
    <name type="scientific">Pseudomonas sessilinigenes</name>
    <dbReference type="NCBI Taxonomy" id="658629"/>
    <lineage>
        <taxon>Bacteria</taxon>
        <taxon>Pseudomonadati</taxon>
        <taxon>Pseudomonadota</taxon>
        <taxon>Gammaproteobacteria</taxon>
        <taxon>Pseudomonadales</taxon>
        <taxon>Pseudomonadaceae</taxon>
        <taxon>Pseudomonas</taxon>
    </lineage>
</organism>